<dbReference type="InterPro" id="IPR013785">
    <property type="entry name" value="Aldolase_TIM"/>
</dbReference>
<keyword evidence="9" id="KW-0507">mRNA processing</keyword>
<evidence type="ECO:0000256" key="12">
    <source>
        <dbReference type="ARBA" id="ARBA00022737"/>
    </source>
</evidence>
<feature type="region of interest" description="Disordered" evidence="26">
    <location>
        <begin position="253"/>
        <end position="276"/>
    </location>
</feature>
<dbReference type="OrthoDB" id="259935at2759"/>
<dbReference type="GO" id="GO:0005634">
    <property type="term" value="C:nucleus"/>
    <property type="evidence" value="ECO:0007669"/>
    <property type="project" value="UniProtKB-SubCell"/>
</dbReference>
<feature type="zinc finger region" description="C3H1-type" evidence="24">
    <location>
        <begin position="126"/>
        <end position="159"/>
    </location>
</feature>
<dbReference type="PANTHER" id="PTHR45846">
    <property type="entry name" value="TRNA-DIHYDROURIDINE(47) SYNTHASE [NAD(P)(+)]-LIKE"/>
    <property type="match status" value="1"/>
</dbReference>
<evidence type="ECO:0000256" key="19">
    <source>
        <dbReference type="ARBA" id="ARBA00045934"/>
    </source>
</evidence>
<keyword evidence="29" id="KW-1185">Reference proteome</keyword>
<evidence type="ECO:0000256" key="10">
    <source>
        <dbReference type="ARBA" id="ARBA00022694"/>
    </source>
</evidence>
<keyword evidence="15 25" id="KW-0521">NADP</keyword>
<evidence type="ECO:0000256" key="6">
    <source>
        <dbReference type="ARBA" id="ARBA00022490"/>
    </source>
</evidence>
<dbReference type="GO" id="GO:0006397">
    <property type="term" value="P:mRNA processing"/>
    <property type="evidence" value="ECO:0007669"/>
    <property type="project" value="UniProtKB-KW"/>
</dbReference>
<comment type="function">
    <text evidence="19">Catalyzes the synthesis of dihydrouridine, a modified base found in the D-loop of most tRNAs. Specifically modifies U47 in cytoplasmic tRNAs. Catalyzes the synthesis of dihydrouridine in some mRNAs, thereby affecting their translation.</text>
</comment>
<comment type="catalytic activity">
    <reaction evidence="22">
        <text>a 5,6-dihydrouridine in mRNA + NADP(+) = a uridine in mRNA + NADPH + H(+)</text>
        <dbReference type="Rhea" id="RHEA:69855"/>
        <dbReference type="Rhea" id="RHEA-COMP:14658"/>
        <dbReference type="Rhea" id="RHEA-COMP:17789"/>
        <dbReference type="ChEBI" id="CHEBI:15378"/>
        <dbReference type="ChEBI" id="CHEBI:57783"/>
        <dbReference type="ChEBI" id="CHEBI:58349"/>
        <dbReference type="ChEBI" id="CHEBI:65315"/>
        <dbReference type="ChEBI" id="CHEBI:74443"/>
    </reaction>
    <physiologicalReaction direction="right-to-left" evidence="22">
        <dbReference type="Rhea" id="RHEA:69857"/>
    </physiologicalReaction>
</comment>
<dbReference type="PROSITE" id="PS01136">
    <property type="entry name" value="UPF0034"/>
    <property type="match status" value="1"/>
</dbReference>
<dbReference type="GO" id="GO:0050660">
    <property type="term" value="F:flavin adenine dinucleotide binding"/>
    <property type="evidence" value="ECO:0007669"/>
    <property type="project" value="UniProtKB-UniRule"/>
</dbReference>
<comment type="catalytic activity">
    <reaction evidence="20">
        <text>5,6-dihydrouridine(47) in tRNA + NAD(+) = uridine(47) in tRNA + NADH + H(+)</text>
        <dbReference type="Rhea" id="RHEA:53364"/>
        <dbReference type="Rhea" id="RHEA-COMP:13539"/>
        <dbReference type="Rhea" id="RHEA-COMP:13540"/>
        <dbReference type="ChEBI" id="CHEBI:15378"/>
        <dbReference type="ChEBI" id="CHEBI:57540"/>
        <dbReference type="ChEBI" id="CHEBI:57945"/>
        <dbReference type="ChEBI" id="CHEBI:65315"/>
        <dbReference type="ChEBI" id="CHEBI:74443"/>
        <dbReference type="EC" id="1.3.1.89"/>
    </reaction>
    <physiologicalReaction direction="right-to-left" evidence="20">
        <dbReference type="Rhea" id="RHEA:53366"/>
    </physiologicalReaction>
</comment>
<dbReference type="GO" id="GO:0102265">
    <property type="term" value="F:tRNA-dihydrouridine47 synthase activity"/>
    <property type="evidence" value="ECO:0007669"/>
    <property type="project" value="UniProtKB-EC"/>
</dbReference>
<keyword evidence="13 24" id="KW-0863">Zinc-finger</keyword>
<dbReference type="CDD" id="cd02801">
    <property type="entry name" value="DUS_like_FMN"/>
    <property type="match status" value="1"/>
</dbReference>
<feature type="region of interest" description="Disordered" evidence="26">
    <location>
        <begin position="93"/>
        <end position="120"/>
    </location>
</feature>
<evidence type="ECO:0000256" key="9">
    <source>
        <dbReference type="ARBA" id="ARBA00022664"/>
    </source>
</evidence>
<dbReference type="GO" id="GO:0003723">
    <property type="term" value="F:RNA binding"/>
    <property type="evidence" value="ECO:0007669"/>
    <property type="project" value="TreeGrafter"/>
</dbReference>
<evidence type="ECO:0000256" key="16">
    <source>
        <dbReference type="ARBA" id="ARBA00023002"/>
    </source>
</evidence>
<keyword evidence="8 25" id="KW-0288">FMN</keyword>
<proteinExistence type="inferred from homology"/>
<dbReference type="GO" id="GO:0005737">
    <property type="term" value="C:cytoplasm"/>
    <property type="evidence" value="ECO:0007669"/>
    <property type="project" value="UniProtKB-SubCell"/>
</dbReference>
<evidence type="ECO:0000259" key="27">
    <source>
        <dbReference type="PROSITE" id="PS50103"/>
    </source>
</evidence>
<comment type="cofactor">
    <cofactor evidence="1 25">
        <name>FMN</name>
        <dbReference type="ChEBI" id="CHEBI:58210"/>
    </cofactor>
</comment>
<accession>A0A9P4IM49</accession>
<evidence type="ECO:0000256" key="26">
    <source>
        <dbReference type="SAM" id="MobiDB-lite"/>
    </source>
</evidence>
<evidence type="ECO:0000256" key="23">
    <source>
        <dbReference type="ARBA" id="ARBA00049513"/>
    </source>
</evidence>
<feature type="compositionally biased region" description="Low complexity" evidence="26">
    <location>
        <begin position="10"/>
        <end position="22"/>
    </location>
</feature>
<dbReference type="EC" id="1.3.1.89" evidence="4 25"/>
<keyword evidence="17 25" id="KW-0520">NAD</keyword>
<evidence type="ECO:0000256" key="21">
    <source>
        <dbReference type="ARBA" id="ARBA00048342"/>
    </source>
</evidence>
<dbReference type="Proteomes" id="UP000799772">
    <property type="component" value="Unassembled WGS sequence"/>
</dbReference>
<keyword evidence="14 24" id="KW-0862">Zinc</keyword>
<keyword evidence="18" id="KW-0539">Nucleus</keyword>
<comment type="catalytic activity">
    <reaction evidence="21">
        <text>a 5,6-dihydrouridine in mRNA + NAD(+) = a uridine in mRNA + NADH + H(+)</text>
        <dbReference type="Rhea" id="RHEA:69851"/>
        <dbReference type="Rhea" id="RHEA-COMP:14658"/>
        <dbReference type="Rhea" id="RHEA-COMP:17789"/>
        <dbReference type="ChEBI" id="CHEBI:15378"/>
        <dbReference type="ChEBI" id="CHEBI:57540"/>
        <dbReference type="ChEBI" id="CHEBI:57945"/>
        <dbReference type="ChEBI" id="CHEBI:65315"/>
        <dbReference type="ChEBI" id="CHEBI:74443"/>
    </reaction>
    <physiologicalReaction direction="right-to-left" evidence="21">
        <dbReference type="Rhea" id="RHEA:69853"/>
    </physiologicalReaction>
</comment>
<keyword evidence="6" id="KW-0963">Cytoplasm</keyword>
<dbReference type="PANTHER" id="PTHR45846:SF1">
    <property type="entry name" value="TRNA-DIHYDROURIDINE(47) SYNTHASE [NAD(P)(+)]-LIKE"/>
    <property type="match status" value="1"/>
</dbReference>
<comment type="caution">
    <text evidence="28">The sequence shown here is derived from an EMBL/GenBank/DDBJ whole genome shotgun (WGS) entry which is preliminary data.</text>
</comment>
<evidence type="ECO:0000256" key="1">
    <source>
        <dbReference type="ARBA" id="ARBA00001917"/>
    </source>
</evidence>
<keyword evidence="10 25" id="KW-0819">tRNA processing</keyword>
<dbReference type="InterPro" id="IPR035587">
    <property type="entry name" value="DUS-like_FMN-bd"/>
</dbReference>
<feature type="compositionally biased region" description="Basic and acidic residues" evidence="26">
    <location>
        <begin position="258"/>
        <end position="268"/>
    </location>
</feature>
<evidence type="ECO:0000256" key="5">
    <source>
        <dbReference type="ARBA" id="ARBA00022143"/>
    </source>
</evidence>
<dbReference type="Pfam" id="PF01207">
    <property type="entry name" value="Dus"/>
    <property type="match status" value="2"/>
</dbReference>
<dbReference type="SUPFAM" id="SSF51395">
    <property type="entry name" value="FMN-linked oxidoreductases"/>
    <property type="match status" value="1"/>
</dbReference>
<organism evidence="28 29">
    <name type="scientific">Rhizodiscina lignyota</name>
    <dbReference type="NCBI Taxonomy" id="1504668"/>
    <lineage>
        <taxon>Eukaryota</taxon>
        <taxon>Fungi</taxon>
        <taxon>Dikarya</taxon>
        <taxon>Ascomycota</taxon>
        <taxon>Pezizomycotina</taxon>
        <taxon>Dothideomycetes</taxon>
        <taxon>Pleosporomycetidae</taxon>
        <taxon>Aulographales</taxon>
        <taxon>Rhizodiscinaceae</taxon>
        <taxon>Rhizodiscina</taxon>
    </lineage>
</organism>
<evidence type="ECO:0000256" key="8">
    <source>
        <dbReference type="ARBA" id="ARBA00022643"/>
    </source>
</evidence>
<dbReference type="InterPro" id="IPR018517">
    <property type="entry name" value="tRNA_hU_synthase_CS"/>
</dbReference>
<keyword evidence="7 25" id="KW-0285">Flavoprotein</keyword>
<protein>
    <recommendedName>
        <fullName evidence="5 25">tRNA-dihydrouridine(47) synthase [NAD(P)(+)]</fullName>
        <ecNumber evidence="4 25">1.3.1.89</ecNumber>
    </recommendedName>
    <alternativeName>
        <fullName evidence="25">tRNA-dihydrouridine synthase 3</fullName>
    </alternativeName>
</protein>
<keyword evidence="12" id="KW-0677">Repeat</keyword>
<evidence type="ECO:0000256" key="15">
    <source>
        <dbReference type="ARBA" id="ARBA00022857"/>
    </source>
</evidence>
<dbReference type="GO" id="GO:0008270">
    <property type="term" value="F:zinc ion binding"/>
    <property type="evidence" value="ECO:0007669"/>
    <property type="project" value="UniProtKB-KW"/>
</dbReference>
<dbReference type="PROSITE" id="PS50103">
    <property type="entry name" value="ZF_C3H1"/>
    <property type="match status" value="1"/>
</dbReference>
<evidence type="ECO:0000256" key="7">
    <source>
        <dbReference type="ARBA" id="ARBA00022630"/>
    </source>
</evidence>
<evidence type="ECO:0000256" key="2">
    <source>
        <dbReference type="ARBA" id="ARBA00004123"/>
    </source>
</evidence>
<evidence type="ECO:0000256" key="24">
    <source>
        <dbReference type="PROSITE-ProRule" id="PRU00723"/>
    </source>
</evidence>
<feature type="region of interest" description="Disordered" evidence="26">
    <location>
        <begin position="1"/>
        <end position="68"/>
    </location>
</feature>
<evidence type="ECO:0000256" key="18">
    <source>
        <dbReference type="ARBA" id="ARBA00023242"/>
    </source>
</evidence>
<evidence type="ECO:0000256" key="22">
    <source>
        <dbReference type="ARBA" id="ARBA00049447"/>
    </source>
</evidence>
<gene>
    <name evidence="28" type="ORF">NA57DRAFT_65289</name>
</gene>
<evidence type="ECO:0000256" key="3">
    <source>
        <dbReference type="ARBA" id="ARBA00004496"/>
    </source>
</evidence>
<evidence type="ECO:0000256" key="13">
    <source>
        <dbReference type="ARBA" id="ARBA00022771"/>
    </source>
</evidence>
<dbReference type="Gene3D" id="3.20.20.70">
    <property type="entry name" value="Aldolase class I"/>
    <property type="match status" value="1"/>
</dbReference>
<comment type="subcellular location">
    <subcellularLocation>
        <location evidence="3">Cytoplasm</location>
    </subcellularLocation>
    <subcellularLocation>
        <location evidence="2">Nucleus</location>
    </subcellularLocation>
</comment>
<dbReference type="AlphaFoldDB" id="A0A9P4IM49"/>
<dbReference type="EMBL" id="ML978124">
    <property type="protein sequence ID" value="KAF2100967.1"/>
    <property type="molecule type" value="Genomic_DNA"/>
</dbReference>
<keyword evidence="16 25" id="KW-0560">Oxidoreductase</keyword>
<feature type="compositionally biased region" description="Basic and acidic residues" evidence="26">
    <location>
        <begin position="95"/>
        <end position="108"/>
    </location>
</feature>
<feature type="domain" description="C3H1-type" evidence="27">
    <location>
        <begin position="126"/>
        <end position="159"/>
    </location>
</feature>
<dbReference type="FunFam" id="3.20.20.70:FF:000145">
    <property type="entry name" value="tRNA-dihydrouridine(47) synthase [NAD(P)(+)]"/>
    <property type="match status" value="1"/>
</dbReference>
<sequence>MATLGEADADASANSPAPVVPSKRPWDQDVAEDPNTGTIKAEKVEAGDIDTPHMTLSESNPRSRDGVARVKKEFLIATAWSRRGEDMVLNDDAAEASRHGKQDEDGGSKGKKNRGQNKNRTFGVWKEEKTLCATRMLSPEFSPKECKFGDKCKFEHDLRKYLERKEGDLSTFDGDCPIWEAHVTCPAGWKCRFAGSHSKEVEREDGRSELVLLKDEAEDEERKRIAEASGYVVDELGLVNIVSTEAKFQLSRNQFKMPKSDQRQRQENRASYTEPPFLPSEKRRIYYGPETPVLAPLTTQGNLPFRRVCVSLGAQVTWSEMAMGRELLHGQPSEWALIKAHTSELSPPRFFPSEDRTNSVVEGYDNAKDSKFGVQIAANKPWLAMKATEVLTALCPHIRAIDLNCGCPIETVCRTGAGSALLEHPAKLEQALHGMNLVSNEVPVTAKLRMGWKKNDPNAEKLIKRLVLGGYEAMEKGAGPSGVAAITLHGRDKPQRYTKAADWSYIAECSAMINRLQKDSDAVADTAGELDDRYKPNGGKVYFVGNGDCYSQVDYYDHIKNAKVDSVMVARGALVKPWIFEEIETNQYLDKSASERLEYIKKFVQYGLETWGSDQLGVNTTRRFLLEWLSFSCRYVPIGILEYLPPKINERPPAFKGRDELETLLSSGNYKDWIKISEMFLGPPPPGFEFKPKHKSNSYDVEG</sequence>
<comment type="catalytic activity">
    <reaction evidence="23">
        <text>5,6-dihydrouridine(47) in tRNA + NADP(+) = uridine(47) in tRNA + NADPH + H(+)</text>
        <dbReference type="Rhea" id="RHEA:53360"/>
        <dbReference type="Rhea" id="RHEA-COMP:13539"/>
        <dbReference type="Rhea" id="RHEA-COMP:13540"/>
        <dbReference type="ChEBI" id="CHEBI:15378"/>
        <dbReference type="ChEBI" id="CHEBI:57783"/>
        <dbReference type="ChEBI" id="CHEBI:58349"/>
        <dbReference type="ChEBI" id="CHEBI:65315"/>
        <dbReference type="ChEBI" id="CHEBI:74443"/>
        <dbReference type="EC" id="1.3.1.89"/>
    </reaction>
    <physiologicalReaction direction="right-to-left" evidence="23">
        <dbReference type="Rhea" id="RHEA:53362"/>
    </physiologicalReaction>
</comment>
<dbReference type="Pfam" id="PF25585">
    <property type="entry name" value="zf-CCCH_DUS3L"/>
    <property type="match status" value="1"/>
</dbReference>
<evidence type="ECO:0000313" key="29">
    <source>
        <dbReference type="Proteomes" id="UP000799772"/>
    </source>
</evidence>
<evidence type="ECO:0000256" key="14">
    <source>
        <dbReference type="ARBA" id="ARBA00022833"/>
    </source>
</evidence>
<keyword evidence="11 24" id="KW-0479">Metal-binding</keyword>
<evidence type="ECO:0000256" key="20">
    <source>
        <dbReference type="ARBA" id="ARBA00048266"/>
    </source>
</evidence>
<dbReference type="InterPro" id="IPR000571">
    <property type="entry name" value="Znf_CCCH"/>
</dbReference>
<evidence type="ECO:0000313" key="28">
    <source>
        <dbReference type="EMBL" id="KAF2100967.1"/>
    </source>
</evidence>
<comment type="similarity">
    <text evidence="25">Belongs to the dus family. Dus3 subfamily.</text>
</comment>
<evidence type="ECO:0000256" key="11">
    <source>
        <dbReference type="ARBA" id="ARBA00022723"/>
    </source>
</evidence>
<evidence type="ECO:0000256" key="4">
    <source>
        <dbReference type="ARBA" id="ARBA00012376"/>
    </source>
</evidence>
<reference evidence="28" key="1">
    <citation type="journal article" date="2020" name="Stud. Mycol.">
        <title>101 Dothideomycetes genomes: a test case for predicting lifestyles and emergence of pathogens.</title>
        <authorList>
            <person name="Haridas S."/>
            <person name="Albert R."/>
            <person name="Binder M."/>
            <person name="Bloem J."/>
            <person name="Labutti K."/>
            <person name="Salamov A."/>
            <person name="Andreopoulos B."/>
            <person name="Baker S."/>
            <person name="Barry K."/>
            <person name="Bills G."/>
            <person name="Bluhm B."/>
            <person name="Cannon C."/>
            <person name="Castanera R."/>
            <person name="Culley D."/>
            <person name="Daum C."/>
            <person name="Ezra D."/>
            <person name="Gonzalez J."/>
            <person name="Henrissat B."/>
            <person name="Kuo A."/>
            <person name="Liang C."/>
            <person name="Lipzen A."/>
            <person name="Lutzoni F."/>
            <person name="Magnuson J."/>
            <person name="Mondo S."/>
            <person name="Nolan M."/>
            <person name="Ohm R."/>
            <person name="Pangilinan J."/>
            <person name="Park H.-J."/>
            <person name="Ramirez L."/>
            <person name="Alfaro M."/>
            <person name="Sun H."/>
            <person name="Tritt A."/>
            <person name="Yoshinaga Y."/>
            <person name="Zwiers L.-H."/>
            <person name="Turgeon B."/>
            <person name="Goodwin S."/>
            <person name="Spatafora J."/>
            <person name="Crous P."/>
            <person name="Grigoriev I."/>
        </authorList>
    </citation>
    <scope>NUCLEOTIDE SEQUENCE</scope>
    <source>
        <strain evidence="28">CBS 133067</strain>
    </source>
</reference>
<name>A0A9P4IM49_9PEZI</name>
<dbReference type="Gene3D" id="4.10.1000.10">
    <property type="entry name" value="Zinc finger, CCCH-type"/>
    <property type="match status" value="1"/>
</dbReference>
<evidence type="ECO:0000256" key="17">
    <source>
        <dbReference type="ARBA" id="ARBA00023027"/>
    </source>
</evidence>
<evidence type="ECO:0000256" key="25">
    <source>
        <dbReference type="RuleBase" id="RU291113"/>
    </source>
</evidence>